<sequence length="54" mass="6030">KLPAARIARAFKLSGLYVTPPVTSRFSIGLFAHMFQSVVTLEASSSRREPWLHT</sequence>
<dbReference type="AlphaFoldDB" id="A0ABD0N8Y2"/>
<dbReference type="Proteomes" id="UP001529510">
    <property type="component" value="Unassembled WGS sequence"/>
</dbReference>
<organism evidence="1 2">
    <name type="scientific">Cirrhinus mrigala</name>
    <name type="common">Mrigala</name>
    <dbReference type="NCBI Taxonomy" id="683832"/>
    <lineage>
        <taxon>Eukaryota</taxon>
        <taxon>Metazoa</taxon>
        <taxon>Chordata</taxon>
        <taxon>Craniata</taxon>
        <taxon>Vertebrata</taxon>
        <taxon>Euteleostomi</taxon>
        <taxon>Actinopterygii</taxon>
        <taxon>Neopterygii</taxon>
        <taxon>Teleostei</taxon>
        <taxon>Ostariophysi</taxon>
        <taxon>Cypriniformes</taxon>
        <taxon>Cyprinidae</taxon>
        <taxon>Labeoninae</taxon>
        <taxon>Labeonini</taxon>
        <taxon>Cirrhinus</taxon>
    </lineage>
</organism>
<gene>
    <name evidence="1" type="ORF">M9458_046080</name>
</gene>
<dbReference type="EMBL" id="JAMKFB020000023">
    <property type="protein sequence ID" value="KAL0158004.1"/>
    <property type="molecule type" value="Genomic_DNA"/>
</dbReference>
<keyword evidence="2" id="KW-1185">Reference proteome</keyword>
<comment type="caution">
    <text evidence="1">The sequence shown here is derived from an EMBL/GenBank/DDBJ whole genome shotgun (WGS) entry which is preliminary data.</text>
</comment>
<name>A0ABD0N8Y2_CIRMR</name>
<protein>
    <submittedName>
        <fullName evidence="1">Uncharacterized protein</fullName>
    </submittedName>
</protein>
<accession>A0ABD0N8Y2</accession>
<reference evidence="1 2" key="1">
    <citation type="submission" date="2024-05" db="EMBL/GenBank/DDBJ databases">
        <title>Genome sequencing and assembly of Indian major carp, Cirrhinus mrigala (Hamilton, 1822).</title>
        <authorList>
            <person name="Mohindra V."/>
            <person name="Chowdhury L.M."/>
            <person name="Lal K."/>
            <person name="Jena J.K."/>
        </authorList>
    </citation>
    <scope>NUCLEOTIDE SEQUENCE [LARGE SCALE GENOMIC DNA]</scope>
    <source>
        <strain evidence="1">CM1030</strain>
        <tissue evidence="1">Blood</tissue>
    </source>
</reference>
<proteinExistence type="predicted"/>
<feature type="non-terminal residue" evidence="1">
    <location>
        <position position="1"/>
    </location>
</feature>
<evidence type="ECO:0000313" key="2">
    <source>
        <dbReference type="Proteomes" id="UP001529510"/>
    </source>
</evidence>
<evidence type="ECO:0000313" key="1">
    <source>
        <dbReference type="EMBL" id="KAL0158004.1"/>
    </source>
</evidence>